<name>A0ABU7ZA02_9MICO</name>
<evidence type="ECO:0000256" key="1">
    <source>
        <dbReference type="ARBA" id="ARBA00010609"/>
    </source>
</evidence>
<dbReference type="PROSITE" id="PS51318">
    <property type="entry name" value="TAT"/>
    <property type="match status" value="1"/>
</dbReference>
<accession>A0ABU7ZA02</accession>
<dbReference type="SUPFAM" id="SSF49503">
    <property type="entry name" value="Cupredoxins"/>
    <property type="match status" value="3"/>
</dbReference>
<dbReference type="RefSeq" id="WP_332902708.1">
    <property type="nucleotide sequence ID" value="NZ_JBAGLP010000118.1"/>
</dbReference>
<dbReference type="PANTHER" id="PTHR48267:SF1">
    <property type="entry name" value="BILIRUBIN OXIDASE"/>
    <property type="match status" value="1"/>
</dbReference>
<dbReference type="Gene3D" id="2.60.40.420">
    <property type="entry name" value="Cupredoxins - blue copper proteins"/>
    <property type="match status" value="3"/>
</dbReference>
<reference evidence="3" key="2">
    <citation type="submission" date="2024-02" db="EMBL/GenBank/DDBJ databases">
        <authorList>
            <person name="Prathaban M."/>
            <person name="Mythili R."/>
            <person name="Sharmila Devi N."/>
            <person name="Sobanaa M."/>
            <person name="Prathiviraj R."/>
            <person name="Selvin J."/>
        </authorList>
    </citation>
    <scope>NUCLEOTIDE SEQUENCE</scope>
    <source>
        <strain evidence="3">MP1014</strain>
    </source>
</reference>
<comment type="similarity">
    <text evidence="1">Belongs to the multicopper oxidase family.</text>
</comment>
<dbReference type="InterPro" id="IPR006311">
    <property type="entry name" value="TAT_signal"/>
</dbReference>
<keyword evidence="4" id="KW-1185">Reference proteome</keyword>
<reference evidence="3" key="1">
    <citation type="journal article" date="2024" name="Antonie Van Leeuwenhoek">
        <title>Isoptericola haloaureus sp. nov., a dimorphic actinobacterium isolated from mangrove sediments of southeast India, implicating biosaline agricultural significance through nitrogen fixation and salt tolerance genes.</title>
        <authorList>
            <person name="Prathaban M."/>
            <person name="Prathiviraj R."/>
            <person name="Ravichandran M."/>
            <person name="Natarajan S.D."/>
            <person name="Sobanaa M."/>
            <person name="Hari Krishna Kumar S."/>
            <person name="Chandrasekar V."/>
            <person name="Selvin J."/>
        </authorList>
    </citation>
    <scope>NUCLEOTIDE SEQUENCE</scope>
    <source>
        <strain evidence="3">MP1014</strain>
    </source>
</reference>
<dbReference type="InterPro" id="IPR019546">
    <property type="entry name" value="TAT_signal_bac_arc"/>
</dbReference>
<gene>
    <name evidence="3" type="ORF">V5O49_13840</name>
</gene>
<dbReference type="EMBL" id="JBAGLP010000118">
    <property type="protein sequence ID" value="MEG3616210.1"/>
    <property type="molecule type" value="Genomic_DNA"/>
</dbReference>
<dbReference type="InterPro" id="IPR011706">
    <property type="entry name" value="Cu-oxidase_C"/>
</dbReference>
<feature type="domain" description="Plastocyanin-like" evidence="2">
    <location>
        <begin position="546"/>
        <end position="683"/>
    </location>
</feature>
<evidence type="ECO:0000313" key="3">
    <source>
        <dbReference type="EMBL" id="MEG3616210.1"/>
    </source>
</evidence>
<dbReference type="InterPro" id="IPR008972">
    <property type="entry name" value="Cupredoxin"/>
</dbReference>
<evidence type="ECO:0000259" key="2">
    <source>
        <dbReference type="Pfam" id="PF07731"/>
    </source>
</evidence>
<dbReference type="NCBIfam" id="TIGR01409">
    <property type="entry name" value="TAT_signal_seq"/>
    <property type="match status" value="1"/>
</dbReference>
<dbReference type="Proteomes" id="UP001310387">
    <property type="component" value="Unassembled WGS sequence"/>
</dbReference>
<dbReference type="InterPro" id="IPR045087">
    <property type="entry name" value="Cu-oxidase_fam"/>
</dbReference>
<dbReference type="PANTHER" id="PTHR48267">
    <property type="entry name" value="CUPREDOXIN SUPERFAMILY PROTEIN"/>
    <property type="match status" value="1"/>
</dbReference>
<protein>
    <submittedName>
        <fullName evidence="3">Multicopper oxidase domain-containing protein</fullName>
    </submittedName>
</protein>
<comment type="caution">
    <text evidence="3">The sequence shown here is derived from an EMBL/GenBank/DDBJ whole genome shotgun (WGS) entry which is preliminary data.</text>
</comment>
<sequence>MELSRRDFLRITGAGAGAVALSSVPLLPTAAPSRFAAFAAPLAAGLSDPALQPKFVELAPNALDPGFLFKDLNEFGGPAHRPNFSLNVAETVQQTGLVDLKNGRRLRTPVWGYGADTVSWPGQTIQVMNASSGGTDETLVRWENRLGNKHLLPVDENLHWAYSLHGAGSANGVDYRQYSIRRNGVPIITHLHGGKTDFQFDGNPEFFYSPDGEVKGPQWDFTPDGFTTTFRYDNDVPAGNLWYHDHTLGLTRLNVYAGLAGFYFVRDDVDTGIAGNAAGLPAFPYELAYAIQDRMFSDRGALFYPAFPGDPFYDDFITSGGAVLPPDLFPGGGPTALAEFFGDHMVVNGTIWPKADVEPRNYRMHLLNGCDSRFLVTQFVAVDPGVTDPTDPSAGTPLPFWVIGSDQGLGTPAQTDTLVIEPGGRYDVVVDFSQVPANSRVIMKNLGGDAPFGGAFGGGLDPDDLFPDRQTDRIMAFDVVVPLSGVPDTFDANNLPGYQGPTDEATTRRVALFEGTDEFGRLQPLLGTVADDVSGTNVATASTWFQPPTETPSAGATEIWEVYNFTADAHPIHLHLVNFEILDRQDFEYDVTGNQTTTQHNGTTGLAPEISNIRNLAPTAVGSEYFEDAPKDMVTALPGDPDGAPPTGQMVRLKADFTKSGRYVWHCHILSHEDHEMMRVLQVG</sequence>
<dbReference type="Pfam" id="PF10518">
    <property type="entry name" value="TAT_signal"/>
    <property type="match status" value="1"/>
</dbReference>
<evidence type="ECO:0000313" key="4">
    <source>
        <dbReference type="Proteomes" id="UP001310387"/>
    </source>
</evidence>
<organism evidence="3 4">
    <name type="scientific">Isoptericola haloaureus</name>
    <dbReference type="NCBI Taxonomy" id="1542902"/>
    <lineage>
        <taxon>Bacteria</taxon>
        <taxon>Bacillati</taxon>
        <taxon>Actinomycetota</taxon>
        <taxon>Actinomycetes</taxon>
        <taxon>Micrococcales</taxon>
        <taxon>Promicromonosporaceae</taxon>
        <taxon>Isoptericola</taxon>
    </lineage>
</organism>
<proteinExistence type="inferred from homology"/>
<dbReference type="Pfam" id="PF07731">
    <property type="entry name" value="Cu-oxidase_2"/>
    <property type="match status" value="1"/>
</dbReference>